<keyword evidence="2" id="KW-1185">Reference proteome</keyword>
<gene>
    <name evidence="1" type="ORF">HPT30_09055</name>
</gene>
<proteinExistence type="predicted"/>
<protein>
    <submittedName>
        <fullName evidence="1">Uncharacterized protein</fullName>
    </submittedName>
</protein>
<sequence>MLEHPYIIEKLRGYQERKSKVGLIGVIQECIGRLLYSEAAFTQVKRMPGGDYEVQDR</sequence>
<dbReference type="Proteomes" id="UP000564806">
    <property type="component" value="Unassembled WGS sequence"/>
</dbReference>
<accession>A0A850EL83</accession>
<dbReference type="RefSeq" id="WP_175371075.1">
    <property type="nucleotide sequence ID" value="NZ_JABWCS010000201.1"/>
</dbReference>
<organism evidence="1 2">
    <name type="scientific">Paenibacillus agri</name>
    <dbReference type="NCBI Taxonomy" id="2744309"/>
    <lineage>
        <taxon>Bacteria</taxon>
        <taxon>Bacillati</taxon>
        <taxon>Bacillota</taxon>
        <taxon>Bacilli</taxon>
        <taxon>Bacillales</taxon>
        <taxon>Paenibacillaceae</taxon>
        <taxon>Paenibacillus</taxon>
    </lineage>
</organism>
<evidence type="ECO:0000313" key="2">
    <source>
        <dbReference type="Proteomes" id="UP000564806"/>
    </source>
</evidence>
<comment type="caution">
    <text evidence="1">The sequence shown here is derived from an EMBL/GenBank/DDBJ whole genome shotgun (WGS) entry which is preliminary data.</text>
</comment>
<name>A0A850EL83_9BACL</name>
<evidence type="ECO:0000313" key="1">
    <source>
        <dbReference type="EMBL" id="NUU60489.1"/>
    </source>
</evidence>
<reference evidence="1" key="1">
    <citation type="submission" date="2020-06" db="EMBL/GenBank/DDBJ databases">
        <title>Paenibacillus sp. nov., isolated from soil.</title>
        <authorList>
            <person name="Seo Y.L."/>
        </authorList>
    </citation>
    <scope>NUCLEOTIDE SEQUENCE [LARGE SCALE GENOMIC DNA]</scope>
    <source>
        <strain evidence="1">JW14</strain>
    </source>
</reference>
<dbReference type="EMBL" id="JABWCS010000201">
    <property type="protein sequence ID" value="NUU60489.1"/>
    <property type="molecule type" value="Genomic_DNA"/>
</dbReference>
<dbReference type="AlphaFoldDB" id="A0A850EL83"/>